<gene>
    <name evidence="1" type="ORF">EVAR_675_1</name>
</gene>
<dbReference type="EMBL" id="BGZK01000003">
    <property type="protein sequence ID" value="GBO99493.1"/>
    <property type="molecule type" value="Genomic_DNA"/>
</dbReference>
<proteinExistence type="predicted"/>
<sequence length="300" mass="33217">MPRPRVPVRTSIPVVTDKNITAVPVPSVARSSLQRVSDLWRAPDRVAAVQYADVVIYMTACETALRYAAVCRTRADVALAVELLVGLWADGESHILTIHRTGRPATSAVPSLRTLIELMLIFRDRGALCLGAREGHYCRSIEVDAKRLRFVSLSLAAAVLLIFVARSARPGRDDAEAAGAYEFNGFQVSISNARLLNIVAYLQTFLFEPRAVRGERRKAGIGTEGEIELTTESESDIGTCRIRDGNREKNRDRKRDCDRHRNCEQRSGVSDTDTAILRPNKPIKVSRRNIDLSCIGGAYK</sequence>
<evidence type="ECO:0000313" key="2">
    <source>
        <dbReference type="Proteomes" id="UP000299102"/>
    </source>
</evidence>
<evidence type="ECO:0000313" key="1">
    <source>
        <dbReference type="EMBL" id="GBO99493.1"/>
    </source>
</evidence>
<name>A0A4C1SBR8_EUMVA</name>
<comment type="caution">
    <text evidence="1">The sequence shown here is derived from an EMBL/GenBank/DDBJ whole genome shotgun (WGS) entry which is preliminary data.</text>
</comment>
<keyword evidence="2" id="KW-1185">Reference proteome</keyword>
<dbReference type="AlphaFoldDB" id="A0A4C1SBR8"/>
<reference evidence="1 2" key="1">
    <citation type="journal article" date="2019" name="Commun. Biol.">
        <title>The bagworm genome reveals a unique fibroin gene that provides high tensile strength.</title>
        <authorList>
            <person name="Kono N."/>
            <person name="Nakamura H."/>
            <person name="Ohtoshi R."/>
            <person name="Tomita M."/>
            <person name="Numata K."/>
            <person name="Arakawa K."/>
        </authorList>
    </citation>
    <scope>NUCLEOTIDE SEQUENCE [LARGE SCALE GENOMIC DNA]</scope>
</reference>
<accession>A0A4C1SBR8</accession>
<organism evidence="1 2">
    <name type="scientific">Eumeta variegata</name>
    <name type="common">Bagworm moth</name>
    <name type="synonym">Eumeta japonica</name>
    <dbReference type="NCBI Taxonomy" id="151549"/>
    <lineage>
        <taxon>Eukaryota</taxon>
        <taxon>Metazoa</taxon>
        <taxon>Ecdysozoa</taxon>
        <taxon>Arthropoda</taxon>
        <taxon>Hexapoda</taxon>
        <taxon>Insecta</taxon>
        <taxon>Pterygota</taxon>
        <taxon>Neoptera</taxon>
        <taxon>Endopterygota</taxon>
        <taxon>Lepidoptera</taxon>
        <taxon>Glossata</taxon>
        <taxon>Ditrysia</taxon>
        <taxon>Tineoidea</taxon>
        <taxon>Psychidae</taxon>
        <taxon>Oiketicinae</taxon>
        <taxon>Eumeta</taxon>
    </lineage>
</organism>
<dbReference type="Proteomes" id="UP000299102">
    <property type="component" value="Unassembled WGS sequence"/>
</dbReference>
<protein>
    <submittedName>
        <fullName evidence="1">Uncharacterized protein</fullName>
    </submittedName>
</protein>